<reference evidence="4 6" key="1">
    <citation type="submission" date="2015-10" db="EMBL/GenBank/DDBJ databases">
        <title>The cercosporin biosynthetic gene cluster was horizontally transferred to several fungal lineages and shown to be expanded in Cercospora beticola based on microsynteny with recipient genomes.</title>
        <authorList>
            <person name="De Jonge R."/>
            <person name="Ebert M.K."/>
            <person name="Suttle J.C."/>
            <person name="Jurick Ii W.M."/>
            <person name="Secor G.A."/>
            <person name="Thomma B.P."/>
            <person name="Van De Peer Y."/>
            <person name="Bolton M.D."/>
        </authorList>
    </citation>
    <scope>NUCLEOTIDE SEQUENCE [LARGE SCALE GENOMIC DNA]</scope>
    <source>
        <strain evidence="4 6">09-40</strain>
    </source>
</reference>
<dbReference type="PANTHER" id="PTHR24073">
    <property type="entry name" value="DRAB5-RELATED"/>
    <property type="match status" value="1"/>
</dbReference>
<dbReference type="PROSITE" id="PS51421">
    <property type="entry name" value="RAS"/>
    <property type="match status" value="1"/>
</dbReference>
<keyword evidence="1" id="KW-0547">Nucleotide-binding</keyword>
<dbReference type="InterPro" id="IPR027417">
    <property type="entry name" value="P-loop_NTPase"/>
</dbReference>
<dbReference type="GO" id="GO:0003924">
    <property type="term" value="F:GTPase activity"/>
    <property type="evidence" value="ECO:0007669"/>
    <property type="project" value="InterPro"/>
</dbReference>
<dbReference type="GO" id="GO:0005525">
    <property type="term" value="F:GTP binding"/>
    <property type="evidence" value="ECO:0007669"/>
    <property type="project" value="UniProtKB-KW"/>
</dbReference>
<dbReference type="SUPFAM" id="SSF52540">
    <property type="entry name" value="P-loop containing nucleoside triphosphate hydrolases"/>
    <property type="match status" value="1"/>
</dbReference>
<dbReference type="InterPro" id="IPR001806">
    <property type="entry name" value="Small_GTPase"/>
</dbReference>
<dbReference type="PROSITE" id="PS51417">
    <property type="entry name" value="ARF"/>
    <property type="match status" value="1"/>
</dbReference>
<reference evidence="5 7" key="2">
    <citation type="submission" date="2023-09" db="EMBL/GenBank/DDBJ databases">
        <title>Complete-Gapless Cercospora beticola genome.</title>
        <authorList>
            <person name="Wyatt N.A."/>
            <person name="Spanner R.E."/>
            <person name="Bolton M.D."/>
        </authorList>
    </citation>
    <scope>NUCLEOTIDE SEQUENCE [LARGE SCALE GENOMIC DNA]</scope>
    <source>
        <strain evidence="5">Cb09-40</strain>
    </source>
</reference>
<dbReference type="Proteomes" id="UP001302367">
    <property type="component" value="Chromosome 2"/>
</dbReference>
<evidence type="ECO:0000256" key="2">
    <source>
        <dbReference type="ARBA" id="ARBA00023134"/>
    </source>
</evidence>
<dbReference type="SMART" id="SM00173">
    <property type="entry name" value="RAS"/>
    <property type="match status" value="1"/>
</dbReference>
<evidence type="ECO:0000313" key="5">
    <source>
        <dbReference type="EMBL" id="WPA98574.1"/>
    </source>
</evidence>
<dbReference type="AlphaFoldDB" id="A0A2G5I0G8"/>
<dbReference type="Proteomes" id="UP000230605">
    <property type="component" value="Chromosome 2"/>
</dbReference>
<dbReference type="SMART" id="SM00174">
    <property type="entry name" value="RHO"/>
    <property type="match status" value="1"/>
</dbReference>
<sequence>MAVTASPTSLEAKLVVLGSQGVGKTSLVHRYVKNSFIDPNKAQSTVGASFLTTRVNDPESGAQLRLQIWDTAGQERFRSISRLYYRGANAAILCYDVTSKKSFDEMGAWLRELRENCGGAEVEEDMILHIVGTKSDVVAADPTKREVPFERCIGYVAEQLLPPGGPMSPQVQPISCPPSRHGLQTPANGIINSPNSNRSSGFWGQSDTTFVWDCCHEISAKDGEGIDEVFRVVNRKLIEQNAKRQERQRMLEEMSIGKTPGADGSVGTPGCYFDLPNGGHGSFRLGHGDKRRSWLGALTPGGITNYSEHDHEEEAKKGNKQGRCC</sequence>
<keyword evidence="2" id="KW-0342">GTP-binding</keyword>
<dbReference type="PROSITE" id="PS51419">
    <property type="entry name" value="RAB"/>
    <property type="match status" value="1"/>
</dbReference>
<protein>
    <submittedName>
        <fullName evidence="4">Ras-like GTP-binding protein RYL2</fullName>
    </submittedName>
</protein>
<dbReference type="InterPro" id="IPR005225">
    <property type="entry name" value="Small_GTP-bd"/>
</dbReference>
<dbReference type="PRINTS" id="PR00449">
    <property type="entry name" value="RASTRNSFRMNG"/>
</dbReference>
<dbReference type="NCBIfam" id="TIGR00231">
    <property type="entry name" value="small_GTP"/>
    <property type="match status" value="1"/>
</dbReference>
<dbReference type="OrthoDB" id="25896at2759"/>
<dbReference type="EMBL" id="CP134185">
    <property type="protein sequence ID" value="WPA98574.1"/>
    <property type="molecule type" value="Genomic_DNA"/>
</dbReference>
<evidence type="ECO:0000313" key="4">
    <source>
        <dbReference type="EMBL" id="PIA98013.1"/>
    </source>
</evidence>
<dbReference type="SMART" id="SM00175">
    <property type="entry name" value="RAB"/>
    <property type="match status" value="1"/>
</dbReference>
<dbReference type="PROSITE" id="PS51420">
    <property type="entry name" value="RHO"/>
    <property type="match status" value="1"/>
</dbReference>
<dbReference type="Gene3D" id="3.40.50.300">
    <property type="entry name" value="P-loop containing nucleotide triphosphate hydrolases"/>
    <property type="match status" value="1"/>
</dbReference>
<dbReference type="EMBL" id="LKMD01000102">
    <property type="protein sequence ID" value="PIA98013.1"/>
    <property type="molecule type" value="Genomic_DNA"/>
</dbReference>
<dbReference type="CDD" id="cd00154">
    <property type="entry name" value="Rab"/>
    <property type="match status" value="1"/>
</dbReference>
<dbReference type="Pfam" id="PF00071">
    <property type="entry name" value="Ras"/>
    <property type="match status" value="1"/>
</dbReference>
<feature type="compositionally biased region" description="Basic and acidic residues" evidence="3">
    <location>
        <begin position="307"/>
        <end position="317"/>
    </location>
</feature>
<proteinExistence type="predicted"/>
<name>A0A2G5I0G8_CERBT</name>
<evidence type="ECO:0000256" key="1">
    <source>
        <dbReference type="ARBA" id="ARBA00022741"/>
    </source>
</evidence>
<organism evidence="4 6">
    <name type="scientific">Cercospora beticola</name>
    <name type="common">Sugarbeet leaf spot fungus</name>
    <dbReference type="NCBI Taxonomy" id="122368"/>
    <lineage>
        <taxon>Eukaryota</taxon>
        <taxon>Fungi</taxon>
        <taxon>Dikarya</taxon>
        <taxon>Ascomycota</taxon>
        <taxon>Pezizomycotina</taxon>
        <taxon>Dothideomycetes</taxon>
        <taxon>Dothideomycetidae</taxon>
        <taxon>Mycosphaerellales</taxon>
        <taxon>Mycosphaerellaceae</taxon>
        <taxon>Cercospora</taxon>
    </lineage>
</organism>
<gene>
    <name evidence="4" type="ORF">CB0940_05972</name>
    <name evidence="5" type="ORF">RHO25_003186</name>
</gene>
<evidence type="ECO:0000313" key="6">
    <source>
        <dbReference type="Proteomes" id="UP000230605"/>
    </source>
</evidence>
<evidence type="ECO:0000313" key="7">
    <source>
        <dbReference type="Proteomes" id="UP001302367"/>
    </source>
</evidence>
<evidence type="ECO:0000256" key="3">
    <source>
        <dbReference type="SAM" id="MobiDB-lite"/>
    </source>
</evidence>
<dbReference type="FunFam" id="3.40.50.300:FF:001447">
    <property type="entry name" value="Ras-related protein Rab-1B"/>
    <property type="match status" value="1"/>
</dbReference>
<feature type="region of interest" description="Disordered" evidence="3">
    <location>
        <begin position="304"/>
        <end position="325"/>
    </location>
</feature>
<keyword evidence="7" id="KW-1185">Reference proteome</keyword>
<accession>A0A2G5I0G8</accession>